<feature type="non-terminal residue" evidence="1">
    <location>
        <position position="1"/>
    </location>
</feature>
<dbReference type="InParanoid" id="A0A2P5AZB8"/>
<name>A0A2P5AZB8_TREOI</name>
<gene>
    <name evidence="1" type="ORF">TorRG33x02_337190</name>
</gene>
<organism evidence="1 2">
    <name type="scientific">Trema orientale</name>
    <name type="common">Charcoal tree</name>
    <name type="synonym">Celtis orientalis</name>
    <dbReference type="NCBI Taxonomy" id="63057"/>
    <lineage>
        <taxon>Eukaryota</taxon>
        <taxon>Viridiplantae</taxon>
        <taxon>Streptophyta</taxon>
        <taxon>Embryophyta</taxon>
        <taxon>Tracheophyta</taxon>
        <taxon>Spermatophyta</taxon>
        <taxon>Magnoliopsida</taxon>
        <taxon>eudicotyledons</taxon>
        <taxon>Gunneridae</taxon>
        <taxon>Pentapetalae</taxon>
        <taxon>rosids</taxon>
        <taxon>fabids</taxon>
        <taxon>Rosales</taxon>
        <taxon>Cannabaceae</taxon>
        <taxon>Trema</taxon>
    </lineage>
</organism>
<evidence type="ECO:0000313" key="1">
    <source>
        <dbReference type="EMBL" id="PON41883.1"/>
    </source>
</evidence>
<proteinExistence type="predicted"/>
<dbReference type="EMBL" id="JXTC01000649">
    <property type="protein sequence ID" value="PON41883.1"/>
    <property type="molecule type" value="Genomic_DNA"/>
</dbReference>
<protein>
    <submittedName>
        <fullName evidence="1">Uncharacterized protein</fullName>
    </submittedName>
</protein>
<comment type="caution">
    <text evidence="1">The sequence shown here is derived from an EMBL/GenBank/DDBJ whole genome shotgun (WGS) entry which is preliminary data.</text>
</comment>
<evidence type="ECO:0000313" key="2">
    <source>
        <dbReference type="Proteomes" id="UP000237000"/>
    </source>
</evidence>
<reference evidence="2" key="1">
    <citation type="submission" date="2016-06" db="EMBL/GenBank/DDBJ databases">
        <title>Parallel loss of symbiosis genes in relatives of nitrogen-fixing non-legume Parasponia.</title>
        <authorList>
            <person name="Van Velzen R."/>
            <person name="Holmer R."/>
            <person name="Bu F."/>
            <person name="Rutten L."/>
            <person name="Van Zeijl A."/>
            <person name="Liu W."/>
            <person name="Santuari L."/>
            <person name="Cao Q."/>
            <person name="Sharma T."/>
            <person name="Shen D."/>
            <person name="Roswanjaya Y."/>
            <person name="Wardhani T."/>
            <person name="Kalhor M.S."/>
            <person name="Jansen J."/>
            <person name="Van den Hoogen J."/>
            <person name="Gungor B."/>
            <person name="Hartog M."/>
            <person name="Hontelez J."/>
            <person name="Verver J."/>
            <person name="Yang W.-C."/>
            <person name="Schijlen E."/>
            <person name="Repin R."/>
            <person name="Schilthuizen M."/>
            <person name="Schranz E."/>
            <person name="Heidstra R."/>
            <person name="Miyata K."/>
            <person name="Fedorova E."/>
            <person name="Kohlen W."/>
            <person name="Bisseling T."/>
            <person name="Smit S."/>
            <person name="Geurts R."/>
        </authorList>
    </citation>
    <scope>NUCLEOTIDE SEQUENCE [LARGE SCALE GENOMIC DNA]</scope>
    <source>
        <strain evidence="2">cv. RG33-2</strain>
    </source>
</reference>
<dbReference type="Proteomes" id="UP000237000">
    <property type="component" value="Unassembled WGS sequence"/>
</dbReference>
<dbReference type="AlphaFoldDB" id="A0A2P5AZB8"/>
<sequence>LWFGFGFGFFFFFFLGYLRIDSDSLSLSLTSPPHSQPPIVVSMYTVLHQHIISYVHKPQRSMWAISILISAILWL</sequence>
<accession>A0A2P5AZB8</accession>
<keyword evidence="2" id="KW-1185">Reference proteome</keyword>